<feature type="transmembrane region" description="Helical" evidence="7">
    <location>
        <begin position="372"/>
        <end position="390"/>
    </location>
</feature>
<keyword evidence="6 7" id="KW-0472">Membrane</keyword>
<comment type="similarity">
    <text evidence="2">Belongs to the major facilitator superfamily.</text>
</comment>
<dbReference type="InParanoid" id="A0A2J6TVN0"/>
<gene>
    <name evidence="8" type="ORF">K444DRAFT_578439</name>
</gene>
<feature type="transmembrane region" description="Helical" evidence="7">
    <location>
        <begin position="132"/>
        <end position="149"/>
    </location>
</feature>
<evidence type="ECO:0000256" key="7">
    <source>
        <dbReference type="SAM" id="Phobius"/>
    </source>
</evidence>
<sequence length="453" mass="47578">MSDLCDEAEQPLLARRQGDCVSQVGAVTADPEKTDKFRALARIVGCCVSAASAGWHDGCIGALIPYLQVYYGGVSDEKVSLVFIGSFSGYTLASLLNVNLSTRLGLGRLLVLGAAIQGLGSAIIAFRPPFTAIPVCYAVAGFGIALQDAQYNTYVARLPGASTKLGIVHALYGVGALASPVVATLVMRANAPPPLFYFTNLAWCVASMTVLSAGFVFSSNNSSDRRFRSTAENDDGIASLRTVISSRVVWATLLFVSLYTGAETGEAGWVVSFLMRERDGGAISGYASAAFYGGLTSGRVMLLPLTAYISEKKAVPLYAIIALIMQVVIWSSPSFLIDLIAVAACGFVMGPCYPITVSLVTKATPHGHHPGALSLMACLAQSGSALFPFLVGSLADIYGIKVLQPMLVTLFGGMVILWQLVPFPKVQLHRSPILAKPASVGEGVDPTTTDSSA</sequence>
<feature type="transmembrane region" description="Helical" evidence="7">
    <location>
        <begin position="79"/>
        <end position="98"/>
    </location>
</feature>
<dbReference type="GO" id="GO:0022857">
    <property type="term" value="F:transmembrane transporter activity"/>
    <property type="evidence" value="ECO:0007669"/>
    <property type="project" value="InterPro"/>
</dbReference>
<dbReference type="GO" id="GO:0016020">
    <property type="term" value="C:membrane"/>
    <property type="evidence" value="ECO:0007669"/>
    <property type="project" value="TreeGrafter"/>
</dbReference>
<dbReference type="InterPro" id="IPR011701">
    <property type="entry name" value="MFS"/>
</dbReference>
<feature type="transmembrane region" description="Helical" evidence="7">
    <location>
        <begin position="238"/>
        <end position="262"/>
    </location>
</feature>
<reference evidence="8 9" key="1">
    <citation type="submission" date="2016-04" db="EMBL/GenBank/DDBJ databases">
        <title>A degradative enzymes factory behind the ericoid mycorrhizal symbiosis.</title>
        <authorList>
            <consortium name="DOE Joint Genome Institute"/>
            <person name="Martino E."/>
            <person name="Morin E."/>
            <person name="Grelet G."/>
            <person name="Kuo A."/>
            <person name="Kohler A."/>
            <person name="Daghino S."/>
            <person name="Barry K."/>
            <person name="Choi C."/>
            <person name="Cichocki N."/>
            <person name="Clum A."/>
            <person name="Copeland A."/>
            <person name="Hainaut M."/>
            <person name="Haridas S."/>
            <person name="Labutti K."/>
            <person name="Lindquist E."/>
            <person name="Lipzen A."/>
            <person name="Khouja H.-R."/>
            <person name="Murat C."/>
            <person name="Ohm R."/>
            <person name="Olson A."/>
            <person name="Spatafora J."/>
            <person name="Veneault-Fourrey C."/>
            <person name="Henrissat B."/>
            <person name="Grigoriev I."/>
            <person name="Martin F."/>
            <person name="Perotto S."/>
        </authorList>
    </citation>
    <scope>NUCLEOTIDE SEQUENCE [LARGE SCALE GENOMIC DNA]</scope>
    <source>
        <strain evidence="8 9">E</strain>
    </source>
</reference>
<keyword evidence="3" id="KW-0813">Transport</keyword>
<evidence type="ECO:0000256" key="6">
    <source>
        <dbReference type="ARBA" id="ARBA00023136"/>
    </source>
</evidence>
<organism evidence="8 9">
    <name type="scientific">Hyaloscypha bicolor E</name>
    <dbReference type="NCBI Taxonomy" id="1095630"/>
    <lineage>
        <taxon>Eukaryota</taxon>
        <taxon>Fungi</taxon>
        <taxon>Dikarya</taxon>
        <taxon>Ascomycota</taxon>
        <taxon>Pezizomycotina</taxon>
        <taxon>Leotiomycetes</taxon>
        <taxon>Helotiales</taxon>
        <taxon>Hyaloscyphaceae</taxon>
        <taxon>Hyaloscypha</taxon>
        <taxon>Hyaloscypha bicolor</taxon>
    </lineage>
</organism>
<feature type="transmembrane region" description="Helical" evidence="7">
    <location>
        <begin position="195"/>
        <end position="217"/>
    </location>
</feature>
<feature type="transmembrane region" description="Helical" evidence="7">
    <location>
        <begin position="339"/>
        <end position="360"/>
    </location>
</feature>
<feature type="transmembrane region" description="Helical" evidence="7">
    <location>
        <begin position="105"/>
        <end position="126"/>
    </location>
</feature>
<evidence type="ECO:0000313" key="9">
    <source>
        <dbReference type="Proteomes" id="UP000235371"/>
    </source>
</evidence>
<name>A0A2J6TVN0_9HELO</name>
<evidence type="ECO:0000256" key="3">
    <source>
        <dbReference type="ARBA" id="ARBA00022448"/>
    </source>
</evidence>
<dbReference type="GO" id="GO:0012505">
    <property type="term" value="C:endomembrane system"/>
    <property type="evidence" value="ECO:0007669"/>
    <property type="project" value="UniProtKB-SubCell"/>
</dbReference>
<evidence type="ECO:0000256" key="1">
    <source>
        <dbReference type="ARBA" id="ARBA00004127"/>
    </source>
</evidence>
<evidence type="ECO:0000256" key="2">
    <source>
        <dbReference type="ARBA" id="ARBA00008335"/>
    </source>
</evidence>
<dbReference type="EMBL" id="KZ613740">
    <property type="protein sequence ID" value="PMD67079.1"/>
    <property type="molecule type" value="Genomic_DNA"/>
</dbReference>
<dbReference type="PANTHER" id="PTHR23514">
    <property type="entry name" value="BYPASS OF STOP CODON PROTEIN 6"/>
    <property type="match status" value="1"/>
</dbReference>
<evidence type="ECO:0000256" key="5">
    <source>
        <dbReference type="ARBA" id="ARBA00022989"/>
    </source>
</evidence>
<dbReference type="OrthoDB" id="413079at2759"/>
<feature type="transmembrane region" description="Helical" evidence="7">
    <location>
        <begin position="314"/>
        <end position="333"/>
    </location>
</feature>
<comment type="subcellular location">
    <subcellularLocation>
        <location evidence="1">Endomembrane system</location>
        <topology evidence="1">Multi-pass membrane protein</topology>
    </subcellularLocation>
</comment>
<dbReference type="RefSeq" id="XP_024743983.1">
    <property type="nucleotide sequence ID" value="XM_024877613.1"/>
</dbReference>
<accession>A0A2J6TVN0</accession>
<protein>
    <submittedName>
        <fullName evidence="8">MFS general substrate transporter</fullName>
    </submittedName>
</protein>
<evidence type="ECO:0000313" key="8">
    <source>
        <dbReference type="EMBL" id="PMD67079.1"/>
    </source>
</evidence>
<dbReference type="AlphaFoldDB" id="A0A2J6TVN0"/>
<keyword evidence="5 7" id="KW-1133">Transmembrane helix</keyword>
<dbReference type="SUPFAM" id="SSF103473">
    <property type="entry name" value="MFS general substrate transporter"/>
    <property type="match status" value="1"/>
</dbReference>
<feature type="transmembrane region" description="Helical" evidence="7">
    <location>
        <begin position="170"/>
        <end position="189"/>
    </location>
</feature>
<evidence type="ECO:0000256" key="4">
    <source>
        <dbReference type="ARBA" id="ARBA00022692"/>
    </source>
</evidence>
<dbReference type="Proteomes" id="UP000235371">
    <property type="component" value="Unassembled WGS sequence"/>
</dbReference>
<keyword evidence="4 7" id="KW-0812">Transmembrane</keyword>
<dbReference type="Gene3D" id="1.20.1250.20">
    <property type="entry name" value="MFS general substrate transporter like domains"/>
    <property type="match status" value="2"/>
</dbReference>
<dbReference type="InterPro" id="IPR051788">
    <property type="entry name" value="MFS_Transporter"/>
</dbReference>
<dbReference type="InterPro" id="IPR036259">
    <property type="entry name" value="MFS_trans_sf"/>
</dbReference>
<feature type="transmembrane region" description="Helical" evidence="7">
    <location>
        <begin position="43"/>
        <end position="67"/>
    </location>
</feature>
<dbReference type="GeneID" id="36585690"/>
<dbReference type="PANTHER" id="PTHR23514:SF3">
    <property type="entry name" value="BYPASS OF STOP CODON PROTEIN 6"/>
    <property type="match status" value="1"/>
</dbReference>
<keyword evidence="9" id="KW-1185">Reference proteome</keyword>
<feature type="transmembrane region" description="Helical" evidence="7">
    <location>
        <begin position="402"/>
        <end position="421"/>
    </location>
</feature>
<proteinExistence type="inferred from homology"/>
<feature type="transmembrane region" description="Helical" evidence="7">
    <location>
        <begin position="282"/>
        <end position="302"/>
    </location>
</feature>
<dbReference type="FunFam" id="1.20.1250.20:FF:000286">
    <property type="entry name" value="MFS efflux transporter"/>
    <property type="match status" value="1"/>
</dbReference>
<dbReference type="Pfam" id="PF07690">
    <property type="entry name" value="MFS_1"/>
    <property type="match status" value="1"/>
</dbReference>